<organism evidence="1 2">
    <name type="scientific">Oidiodendron maius (strain Zn)</name>
    <dbReference type="NCBI Taxonomy" id="913774"/>
    <lineage>
        <taxon>Eukaryota</taxon>
        <taxon>Fungi</taxon>
        <taxon>Dikarya</taxon>
        <taxon>Ascomycota</taxon>
        <taxon>Pezizomycotina</taxon>
        <taxon>Leotiomycetes</taxon>
        <taxon>Leotiomycetes incertae sedis</taxon>
        <taxon>Myxotrichaceae</taxon>
        <taxon>Oidiodendron</taxon>
    </lineage>
</organism>
<keyword evidence="2" id="KW-1185">Reference proteome</keyword>
<name>A0A0C3GLY5_OIDMZ</name>
<evidence type="ECO:0008006" key="3">
    <source>
        <dbReference type="Google" id="ProtNLM"/>
    </source>
</evidence>
<protein>
    <recommendedName>
        <fullName evidence="3">Arrestin-like N-terminal domain-containing protein</fullName>
    </recommendedName>
</protein>
<reference evidence="2" key="2">
    <citation type="submission" date="2015-01" db="EMBL/GenBank/DDBJ databases">
        <title>Evolutionary Origins and Diversification of the Mycorrhizal Mutualists.</title>
        <authorList>
            <consortium name="DOE Joint Genome Institute"/>
            <consortium name="Mycorrhizal Genomics Consortium"/>
            <person name="Kohler A."/>
            <person name="Kuo A."/>
            <person name="Nagy L.G."/>
            <person name="Floudas D."/>
            <person name="Copeland A."/>
            <person name="Barry K.W."/>
            <person name="Cichocki N."/>
            <person name="Veneault-Fourrey C."/>
            <person name="LaButti K."/>
            <person name="Lindquist E.A."/>
            <person name="Lipzen A."/>
            <person name="Lundell T."/>
            <person name="Morin E."/>
            <person name="Murat C."/>
            <person name="Riley R."/>
            <person name="Ohm R."/>
            <person name="Sun H."/>
            <person name="Tunlid A."/>
            <person name="Henrissat B."/>
            <person name="Grigoriev I.V."/>
            <person name="Hibbett D.S."/>
            <person name="Martin F."/>
        </authorList>
    </citation>
    <scope>NUCLEOTIDE SEQUENCE [LARGE SCALE GENOMIC DNA]</scope>
    <source>
        <strain evidence="2">Zn</strain>
    </source>
</reference>
<accession>A0A0C3GLY5</accession>
<evidence type="ECO:0000313" key="2">
    <source>
        <dbReference type="Proteomes" id="UP000054321"/>
    </source>
</evidence>
<dbReference type="OrthoDB" id="2333384at2759"/>
<reference evidence="1 2" key="1">
    <citation type="submission" date="2014-04" db="EMBL/GenBank/DDBJ databases">
        <authorList>
            <consortium name="DOE Joint Genome Institute"/>
            <person name="Kuo A."/>
            <person name="Martino E."/>
            <person name="Perotto S."/>
            <person name="Kohler A."/>
            <person name="Nagy L.G."/>
            <person name="Floudas D."/>
            <person name="Copeland A."/>
            <person name="Barry K.W."/>
            <person name="Cichocki N."/>
            <person name="Veneault-Fourrey C."/>
            <person name="LaButti K."/>
            <person name="Lindquist E.A."/>
            <person name="Lipzen A."/>
            <person name="Lundell T."/>
            <person name="Morin E."/>
            <person name="Murat C."/>
            <person name="Sun H."/>
            <person name="Tunlid A."/>
            <person name="Henrissat B."/>
            <person name="Grigoriev I.V."/>
            <person name="Hibbett D.S."/>
            <person name="Martin F."/>
            <person name="Nordberg H.P."/>
            <person name="Cantor M.N."/>
            <person name="Hua S.X."/>
        </authorList>
    </citation>
    <scope>NUCLEOTIDE SEQUENCE [LARGE SCALE GENOMIC DNA]</scope>
    <source>
        <strain evidence="1 2">Zn</strain>
    </source>
</reference>
<feature type="non-terminal residue" evidence="1">
    <location>
        <position position="1"/>
    </location>
</feature>
<dbReference type="InParanoid" id="A0A0C3GLY5"/>
<gene>
    <name evidence="1" type="ORF">OIDMADRAFT_139473</name>
</gene>
<evidence type="ECO:0000313" key="1">
    <source>
        <dbReference type="EMBL" id="KIM92569.1"/>
    </source>
</evidence>
<proteinExistence type="predicted"/>
<dbReference type="Proteomes" id="UP000054321">
    <property type="component" value="Unassembled WGS sequence"/>
</dbReference>
<dbReference type="HOGENOM" id="CLU_042066_1_0_1"/>
<dbReference type="AlphaFoldDB" id="A0A0C3GLY5"/>
<dbReference type="EMBL" id="KN832918">
    <property type="protein sequence ID" value="KIM92569.1"/>
    <property type="molecule type" value="Genomic_DNA"/>
</dbReference>
<sequence length="298" mass="33275">FAVTIPNHPLVESLKRSSDRQEVSLPLEDASLHDLPPTFLCKGRRLGVSALAYVEFYLEATMQGSSNKTSTAVKPVMVGLVSSPFPITDFKHEKHFTRQKISSQCLLPGMEGVRLSLGQKMKKMISSAEVPQFSFDIQYDSLSVLQIGNPHSVLFQLRANPISKHTSTILNDKPQIISIEKFSLVLTSISQFKYRYIGPREKPAGANTGARLKQEYQPDSFNVPTELESAPLDLGREFGLNCPSRSGRTDVFPTFTTYNMRNKHYLECELVLTVAGEEVTCKMQHPVTILGPSNDQPW</sequence>